<reference evidence="1" key="1">
    <citation type="journal article" date="2014" name="Int. J. Syst. Evol. Microbiol.">
        <title>Complete genome sequence of Corynebacterium casei LMG S-19264T (=DSM 44701T), isolated from a smear-ripened cheese.</title>
        <authorList>
            <consortium name="US DOE Joint Genome Institute (JGI-PGF)"/>
            <person name="Walter F."/>
            <person name="Albersmeier A."/>
            <person name="Kalinowski J."/>
            <person name="Ruckert C."/>
        </authorList>
    </citation>
    <scope>NUCLEOTIDE SEQUENCE</scope>
    <source>
        <strain evidence="1">JCM 4059</strain>
    </source>
</reference>
<evidence type="ECO:0000313" key="2">
    <source>
        <dbReference type="Proteomes" id="UP000638313"/>
    </source>
</evidence>
<name>A0A919B2V3_9ACTN</name>
<dbReference type="AlphaFoldDB" id="A0A919B2V3"/>
<protein>
    <submittedName>
        <fullName evidence="1">Uncharacterized protein</fullName>
    </submittedName>
</protein>
<evidence type="ECO:0000313" key="1">
    <source>
        <dbReference type="EMBL" id="GHF47760.1"/>
    </source>
</evidence>
<gene>
    <name evidence="1" type="ORF">GCM10010218_31470</name>
</gene>
<accession>A0A919B2V3</accession>
<dbReference type="EMBL" id="BNBD01000005">
    <property type="protein sequence ID" value="GHF47760.1"/>
    <property type="molecule type" value="Genomic_DNA"/>
</dbReference>
<comment type="caution">
    <text evidence="1">The sequence shown here is derived from an EMBL/GenBank/DDBJ whole genome shotgun (WGS) entry which is preliminary data.</text>
</comment>
<sequence>MNLCPHWGDYSPNRPLVDHITTLVDATSSPFAWCDNVTADVGGRARSTPRLKDLRRLLERAAAIGAQDKGG</sequence>
<keyword evidence="2" id="KW-1185">Reference proteome</keyword>
<dbReference type="Proteomes" id="UP000638313">
    <property type="component" value="Unassembled WGS sequence"/>
</dbReference>
<reference evidence="1" key="2">
    <citation type="submission" date="2020-09" db="EMBL/GenBank/DDBJ databases">
        <authorList>
            <person name="Sun Q."/>
            <person name="Ohkuma M."/>
        </authorList>
    </citation>
    <scope>NUCLEOTIDE SEQUENCE</scope>
    <source>
        <strain evidence="1">JCM 4059</strain>
    </source>
</reference>
<proteinExistence type="predicted"/>
<organism evidence="1 2">
    <name type="scientific">Streptomyces mashuensis</name>
    <dbReference type="NCBI Taxonomy" id="33904"/>
    <lineage>
        <taxon>Bacteria</taxon>
        <taxon>Bacillati</taxon>
        <taxon>Actinomycetota</taxon>
        <taxon>Actinomycetes</taxon>
        <taxon>Kitasatosporales</taxon>
        <taxon>Streptomycetaceae</taxon>
        <taxon>Streptomyces</taxon>
    </lineage>
</organism>